<dbReference type="PANTHER" id="PTHR12815:SF18">
    <property type="entry name" value="SORTING AND ASSEMBLY MACHINERY COMPONENT 50 HOMOLOG"/>
    <property type="match status" value="1"/>
</dbReference>
<keyword evidence="5" id="KW-1002">Plastid outer membrane</keyword>
<gene>
    <name evidence="11" type="ORF">RJ641_035873</name>
</gene>
<dbReference type="Pfam" id="PF01103">
    <property type="entry name" value="Omp85"/>
    <property type="match status" value="1"/>
</dbReference>
<dbReference type="Gene3D" id="2.40.160.50">
    <property type="entry name" value="membrane protein fhac: a member of the omp85/tpsb transporter family"/>
    <property type="match status" value="1"/>
</dbReference>
<comment type="subcellular location">
    <subcellularLocation>
        <location evidence="1">Mitochondrion outer membrane</location>
        <topology evidence="1">Multi-pass membrane protein</topology>
    </subcellularLocation>
    <subcellularLocation>
        <location evidence="7">Plastid</location>
        <location evidence="7">Chloroplast outer membrane</location>
    </subcellularLocation>
</comment>
<dbReference type="GO" id="GO:0009707">
    <property type="term" value="C:chloroplast outer membrane"/>
    <property type="evidence" value="ECO:0007669"/>
    <property type="project" value="UniProtKB-SubCell"/>
</dbReference>
<dbReference type="FunFam" id="3.10.20.310:FF:000016">
    <property type="entry name" value="Outer membrane OMP85 family protein"/>
    <property type="match status" value="1"/>
</dbReference>
<keyword evidence="4" id="KW-0812">Transmembrane</keyword>
<dbReference type="EMBL" id="JBAMMX010000009">
    <property type="protein sequence ID" value="KAK6932979.1"/>
    <property type="molecule type" value="Genomic_DNA"/>
</dbReference>
<dbReference type="InterPro" id="IPR039910">
    <property type="entry name" value="D15-like"/>
</dbReference>
<dbReference type="Gene3D" id="3.10.20.310">
    <property type="entry name" value="membrane protein fhac"/>
    <property type="match status" value="1"/>
</dbReference>
<accession>A0AAN8VG95</accession>
<feature type="domain" description="Bacterial surface antigen (D15)" evidence="9">
    <location>
        <begin position="185"/>
        <end position="501"/>
    </location>
</feature>
<dbReference type="PANTHER" id="PTHR12815">
    <property type="entry name" value="SORTING AND ASSEMBLY MACHINERY SAMM50 PROTEIN FAMILY MEMBER"/>
    <property type="match status" value="1"/>
</dbReference>
<feature type="domain" description="POTRA" evidence="10">
    <location>
        <begin position="78"/>
        <end position="155"/>
    </location>
</feature>
<evidence type="ECO:0000256" key="6">
    <source>
        <dbReference type="ARBA" id="ARBA00023136"/>
    </source>
</evidence>
<organism evidence="11 12">
    <name type="scientific">Dillenia turbinata</name>
    <dbReference type="NCBI Taxonomy" id="194707"/>
    <lineage>
        <taxon>Eukaryota</taxon>
        <taxon>Viridiplantae</taxon>
        <taxon>Streptophyta</taxon>
        <taxon>Embryophyta</taxon>
        <taxon>Tracheophyta</taxon>
        <taxon>Spermatophyta</taxon>
        <taxon>Magnoliopsida</taxon>
        <taxon>eudicotyledons</taxon>
        <taxon>Gunneridae</taxon>
        <taxon>Pentapetalae</taxon>
        <taxon>Dilleniales</taxon>
        <taxon>Dilleniaceae</taxon>
        <taxon>Dillenia</taxon>
    </lineage>
</organism>
<comment type="similarity">
    <text evidence="2">Belongs to the SAM50/omp85 family.</text>
</comment>
<keyword evidence="3" id="KW-1134">Transmembrane beta strand</keyword>
<dbReference type="InterPro" id="IPR010827">
    <property type="entry name" value="BamA/TamA_POTRA"/>
</dbReference>
<evidence type="ECO:0000256" key="2">
    <source>
        <dbReference type="ARBA" id="ARBA00010913"/>
    </source>
</evidence>
<protein>
    <submittedName>
        <fullName evidence="11">POTRA domain, BamA/TamA-like</fullName>
    </submittedName>
</protein>
<evidence type="ECO:0000256" key="5">
    <source>
        <dbReference type="ARBA" id="ARBA00022805"/>
    </source>
</evidence>
<dbReference type="FunFam" id="2.40.160.50:FF:000005">
    <property type="entry name" value="Outer membrane OMP85 family protein"/>
    <property type="match status" value="1"/>
</dbReference>
<evidence type="ECO:0000313" key="11">
    <source>
        <dbReference type="EMBL" id="KAK6932979.1"/>
    </source>
</evidence>
<keyword evidence="6" id="KW-0472">Membrane</keyword>
<dbReference type="GO" id="GO:0005741">
    <property type="term" value="C:mitochondrial outer membrane"/>
    <property type="evidence" value="ECO:0007669"/>
    <property type="project" value="UniProtKB-SubCell"/>
</dbReference>
<feature type="region of interest" description="Disordered" evidence="8">
    <location>
        <begin position="398"/>
        <end position="426"/>
    </location>
</feature>
<feature type="region of interest" description="Disordered" evidence="8">
    <location>
        <begin position="1"/>
        <end position="55"/>
    </location>
</feature>
<proteinExistence type="inferred from homology"/>
<dbReference type="InterPro" id="IPR000184">
    <property type="entry name" value="Bac_surfAg_D15"/>
</dbReference>
<feature type="compositionally biased region" description="Basic and acidic residues" evidence="8">
    <location>
        <begin position="407"/>
        <end position="418"/>
    </location>
</feature>
<sequence length="529" mass="58609">MADSETPEPISPNPTSEEEELDDGDNGEDDIDDDDYDVVEEEEEEEPQEMTRESRLRAERNKLDNLFRRLSTERVTLRVHDVLIKGNTKTKDSVIEAQIESLFRHANSMQELLQAASIANARLQMLDIFDSVNITLDSGPQELPGTANVVVEVTETKNPLTGDIGIFSKPEAKSWSLEGSLKYKNLLGYGDKWDGSWAYGWDQTSEVSAGVHVPRFKGFKTPVTARLSLLSQDWLKFSSYKDRALGLSLGLLSTKYHDLAYGLTWRTLIDPSQMASATIRRQLGHALVSSLKYTFKIDKRNSPLRPTKGYAFVSSTHIGGLSPDSRVLKFIRQEFDVRYALPLGFFHSAINFGVSAGVLFPWGSGSMNAPTFLPERFFLGGNASPVCSLGGPTTVMGFKSRGLGPTEPRRQIKDKSGDENSDNTGRDALGGDFAVTAFADLSFNLPLKVLREAGIHGHLFATTGNIAQLSENEFKNFSLQKFRESFRTSAGLGIVVPTKLFRMESSKIEILFCIYNLDAIVSDVHIGIK</sequence>
<dbReference type="Proteomes" id="UP001370490">
    <property type="component" value="Unassembled WGS sequence"/>
</dbReference>
<feature type="compositionally biased region" description="Acidic residues" evidence="8">
    <location>
        <begin position="16"/>
        <end position="48"/>
    </location>
</feature>
<keyword evidence="12" id="KW-1185">Reference proteome</keyword>
<evidence type="ECO:0000256" key="1">
    <source>
        <dbReference type="ARBA" id="ARBA00004374"/>
    </source>
</evidence>
<dbReference type="AlphaFoldDB" id="A0AAN8VG95"/>
<evidence type="ECO:0000256" key="7">
    <source>
        <dbReference type="ARBA" id="ARBA00024013"/>
    </source>
</evidence>
<name>A0AAN8VG95_9MAGN</name>
<evidence type="ECO:0000259" key="10">
    <source>
        <dbReference type="Pfam" id="PF07244"/>
    </source>
</evidence>
<evidence type="ECO:0000256" key="8">
    <source>
        <dbReference type="SAM" id="MobiDB-lite"/>
    </source>
</evidence>
<comment type="caution">
    <text evidence="11">The sequence shown here is derived from an EMBL/GenBank/DDBJ whole genome shotgun (WGS) entry which is preliminary data.</text>
</comment>
<feature type="non-terminal residue" evidence="11">
    <location>
        <position position="529"/>
    </location>
</feature>
<evidence type="ECO:0000259" key="9">
    <source>
        <dbReference type="Pfam" id="PF01103"/>
    </source>
</evidence>
<evidence type="ECO:0000256" key="3">
    <source>
        <dbReference type="ARBA" id="ARBA00022452"/>
    </source>
</evidence>
<reference evidence="11 12" key="1">
    <citation type="submission" date="2023-12" db="EMBL/GenBank/DDBJ databases">
        <title>A high-quality genome assembly for Dillenia turbinata (Dilleniales).</title>
        <authorList>
            <person name="Chanderbali A."/>
        </authorList>
    </citation>
    <scope>NUCLEOTIDE SEQUENCE [LARGE SCALE GENOMIC DNA]</scope>
    <source>
        <strain evidence="11">LSX21</strain>
        <tissue evidence="11">Leaf</tissue>
    </source>
</reference>
<dbReference type="Pfam" id="PF07244">
    <property type="entry name" value="POTRA"/>
    <property type="match status" value="1"/>
</dbReference>
<keyword evidence="5" id="KW-0934">Plastid</keyword>
<evidence type="ECO:0000313" key="12">
    <source>
        <dbReference type="Proteomes" id="UP001370490"/>
    </source>
</evidence>
<evidence type="ECO:0000256" key="4">
    <source>
        <dbReference type="ARBA" id="ARBA00022692"/>
    </source>
</evidence>